<dbReference type="Ensembl" id="ENSCINT00000031307.1">
    <property type="protein sequence ID" value="ENSCINP00000032938.1"/>
    <property type="gene ID" value="ENSCING00000018290.1"/>
</dbReference>
<proteinExistence type="predicted"/>
<feature type="region of interest" description="Disordered" evidence="1">
    <location>
        <begin position="1"/>
        <end position="64"/>
    </location>
</feature>
<feature type="compositionally biased region" description="Basic and acidic residues" evidence="1">
    <location>
        <begin position="123"/>
        <end position="133"/>
    </location>
</feature>
<feature type="region of interest" description="Disordered" evidence="1">
    <location>
        <begin position="89"/>
        <end position="218"/>
    </location>
</feature>
<dbReference type="HOGENOM" id="CLU_1119837_0_0_1"/>
<reference evidence="2" key="3">
    <citation type="submission" date="2025-08" db="UniProtKB">
        <authorList>
            <consortium name="Ensembl"/>
        </authorList>
    </citation>
    <scope>IDENTIFICATION</scope>
</reference>
<dbReference type="EMBL" id="EAAA01002445">
    <property type="status" value="NOT_ANNOTATED_CDS"/>
    <property type="molecule type" value="Genomic_DNA"/>
</dbReference>
<reference evidence="3" key="1">
    <citation type="journal article" date="2002" name="Science">
        <title>The draft genome of Ciona intestinalis: insights into chordate and vertebrate origins.</title>
        <authorList>
            <person name="Dehal P."/>
            <person name="Satou Y."/>
            <person name="Campbell R.K."/>
            <person name="Chapman J."/>
            <person name="Degnan B."/>
            <person name="De Tomaso A."/>
            <person name="Davidson B."/>
            <person name="Di Gregorio A."/>
            <person name="Gelpke M."/>
            <person name="Goodstein D.M."/>
            <person name="Harafuji N."/>
            <person name="Hastings K.E."/>
            <person name="Ho I."/>
            <person name="Hotta K."/>
            <person name="Huang W."/>
            <person name="Kawashima T."/>
            <person name="Lemaire P."/>
            <person name="Martinez D."/>
            <person name="Meinertzhagen I.A."/>
            <person name="Necula S."/>
            <person name="Nonaka M."/>
            <person name="Putnam N."/>
            <person name="Rash S."/>
            <person name="Saiga H."/>
            <person name="Satake M."/>
            <person name="Terry A."/>
            <person name="Yamada L."/>
            <person name="Wang H.G."/>
            <person name="Awazu S."/>
            <person name="Azumi K."/>
            <person name="Boore J."/>
            <person name="Branno M."/>
            <person name="Chin-Bow S."/>
            <person name="DeSantis R."/>
            <person name="Doyle S."/>
            <person name="Francino P."/>
            <person name="Keys D.N."/>
            <person name="Haga S."/>
            <person name="Hayashi H."/>
            <person name="Hino K."/>
            <person name="Imai K.S."/>
            <person name="Inaba K."/>
            <person name="Kano S."/>
            <person name="Kobayashi K."/>
            <person name="Kobayashi M."/>
            <person name="Lee B.I."/>
            <person name="Makabe K.W."/>
            <person name="Manohar C."/>
            <person name="Matassi G."/>
            <person name="Medina M."/>
            <person name="Mochizuki Y."/>
            <person name="Mount S."/>
            <person name="Morishita T."/>
            <person name="Miura S."/>
            <person name="Nakayama A."/>
            <person name="Nishizaka S."/>
            <person name="Nomoto H."/>
            <person name="Ohta F."/>
            <person name="Oishi K."/>
            <person name="Rigoutsos I."/>
            <person name="Sano M."/>
            <person name="Sasaki A."/>
            <person name="Sasakura Y."/>
            <person name="Shoguchi E."/>
            <person name="Shin-i T."/>
            <person name="Spagnuolo A."/>
            <person name="Stainier D."/>
            <person name="Suzuki M.M."/>
            <person name="Tassy O."/>
            <person name="Takatori N."/>
            <person name="Tokuoka M."/>
            <person name="Yagi K."/>
            <person name="Yoshizaki F."/>
            <person name="Wada S."/>
            <person name="Zhang C."/>
            <person name="Hyatt P.D."/>
            <person name="Larimer F."/>
            <person name="Detter C."/>
            <person name="Doggett N."/>
            <person name="Glavina T."/>
            <person name="Hawkins T."/>
            <person name="Richardson P."/>
            <person name="Lucas S."/>
            <person name="Kohara Y."/>
            <person name="Levine M."/>
            <person name="Satoh N."/>
            <person name="Rokhsar D.S."/>
        </authorList>
    </citation>
    <scope>NUCLEOTIDE SEQUENCE [LARGE SCALE GENOMIC DNA]</scope>
</reference>
<dbReference type="AlphaFoldDB" id="H2XTF4"/>
<dbReference type="GeneTree" id="ENSGT00660000097453"/>
<protein>
    <submittedName>
        <fullName evidence="2">Uncharacterized protein</fullName>
    </submittedName>
</protein>
<evidence type="ECO:0000313" key="2">
    <source>
        <dbReference type="Ensembl" id="ENSCINP00000032938.1"/>
    </source>
</evidence>
<accession>H2XTF4</accession>
<name>H2XTF4_CIOIN</name>
<dbReference type="Proteomes" id="UP000008144">
    <property type="component" value="Chromosome 7"/>
</dbReference>
<sequence>MQNFSSESELEETHYNSMSPVKVEKPKSSKKQIKNESPNHWQERDNQKLNNFPTKHRCYTTGSDLGPEVVNSLIKAGKYKDYANRHIYYRKPQKGESKRKPKSSVSFREPVHFQGLTPTAKYGDPKPMKRERTSIFPKLVRQATSLRMKEKSNLIKPGGRSALKSKKKISFKKTPDKQLYSISESPDPRNIKEIERSTPEGRVSARNDSKSEQSSEIYSSPFKLIRRNNVNMNKGLGFTRENAFVQNI</sequence>
<evidence type="ECO:0000313" key="3">
    <source>
        <dbReference type="Proteomes" id="UP000008144"/>
    </source>
</evidence>
<reference evidence="2" key="4">
    <citation type="submission" date="2025-09" db="UniProtKB">
        <authorList>
            <consortium name="Ensembl"/>
        </authorList>
    </citation>
    <scope>IDENTIFICATION</scope>
</reference>
<keyword evidence="3" id="KW-1185">Reference proteome</keyword>
<feature type="compositionally biased region" description="Basic and acidic residues" evidence="1">
    <location>
        <begin position="186"/>
        <end position="213"/>
    </location>
</feature>
<reference evidence="2" key="2">
    <citation type="journal article" date="2008" name="Genome Biol.">
        <title>Improved genome assembly and evidence-based global gene model set for the chordate Ciona intestinalis: new insight into intron and operon populations.</title>
        <authorList>
            <person name="Satou Y."/>
            <person name="Mineta K."/>
            <person name="Ogasawara M."/>
            <person name="Sasakura Y."/>
            <person name="Shoguchi E."/>
            <person name="Ueno K."/>
            <person name="Yamada L."/>
            <person name="Matsumoto J."/>
            <person name="Wasserscheid J."/>
            <person name="Dewar K."/>
            <person name="Wiley G.B."/>
            <person name="Macmil S.L."/>
            <person name="Roe B.A."/>
            <person name="Zeller R.W."/>
            <person name="Hastings K.E."/>
            <person name="Lemaire P."/>
            <person name="Lindquist E."/>
            <person name="Endo T."/>
            <person name="Hotta K."/>
            <person name="Inaba K."/>
        </authorList>
    </citation>
    <scope>NUCLEOTIDE SEQUENCE [LARGE SCALE GENOMIC DNA]</scope>
    <source>
        <strain evidence="2">wild type</strain>
    </source>
</reference>
<organism evidence="2 3">
    <name type="scientific">Ciona intestinalis</name>
    <name type="common">Transparent sea squirt</name>
    <name type="synonym">Ascidia intestinalis</name>
    <dbReference type="NCBI Taxonomy" id="7719"/>
    <lineage>
        <taxon>Eukaryota</taxon>
        <taxon>Metazoa</taxon>
        <taxon>Chordata</taxon>
        <taxon>Tunicata</taxon>
        <taxon>Ascidiacea</taxon>
        <taxon>Phlebobranchia</taxon>
        <taxon>Cionidae</taxon>
        <taxon>Ciona</taxon>
    </lineage>
</organism>
<evidence type="ECO:0000256" key="1">
    <source>
        <dbReference type="SAM" id="MobiDB-lite"/>
    </source>
</evidence>
<dbReference type="InParanoid" id="H2XTF4"/>